<evidence type="ECO:0000256" key="3">
    <source>
        <dbReference type="ARBA" id="ARBA00023125"/>
    </source>
</evidence>
<evidence type="ECO:0000259" key="7">
    <source>
        <dbReference type="PROSITE" id="PS50110"/>
    </source>
</evidence>
<dbReference type="GO" id="GO:0000160">
    <property type="term" value="P:phosphorelay signal transduction system"/>
    <property type="evidence" value="ECO:0007669"/>
    <property type="project" value="InterPro"/>
</dbReference>
<dbReference type="InterPro" id="IPR058245">
    <property type="entry name" value="NreC/VraR/RcsB-like_REC"/>
</dbReference>
<evidence type="ECO:0000256" key="4">
    <source>
        <dbReference type="ARBA" id="ARBA00023163"/>
    </source>
</evidence>
<evidence type="ECO:0000256" key="2">
    <source>
        <dbReference type="ARBA" id="ARBA00023015"/>
    </source>
</evidence>
<sequence length="223" mass="24630">MPIKVLICDQLPLMRDGLRTLLGSLPDIDVVATTDSAMETVVLTRTQRPDVVLIGFAELEPALDLIRRLGVEDHPRDNPPHAVVFHSDYTDAMVADLLCAGAKGLVNRDATSDEVIAATRTAARGRTVLGPELVDRLVDWFRERGAAPRADERPEVGGLTRREREVLQLIGRGMSIDDVAGELYIGISTVRTHLHRIRHKLDLKDRAQLVAFAYQTGLMREAA</sequence>
<evidence type="ECO:0000256" key="5">
    <source>
        <dbReference type="PROSITE-ProRule" id="PRU00169"/>
    </source>
</evidence>
<dbReference type="Gene3D" id="3.40.50.2300">
    <property type="match status" value="1"/>
</dbReference>
<dbReference type="InterPro" id="IPR039420">
    <property type="entry name" value="WalR-like"/>
</dbReference>
<evidence type="ECO:0000313" key="9">
    <source>
        <dbReference type="EMBL" id="PAU44989.1"/>
    </source>
</evidence>
<dbReference type="KEGG" id="salj:SMD11_6686"/>
<organism evidence="8 10">
    <name type="scientific">Streptomyces albireticuli</name>
    <dbReference type="NCBI Taxonomy" id="1940"/>
    <lineage>
        <taxon>Bacteria</taxon>
        <taxon>Bacillati</taxon>
        <taxon>Actinomycetota</taxon>
        <taxon>Actinomycetes</taxon>
        <taxon>Kitasatosporales</taxon>
        <taxon>Streptomycetaceae</taxon>
        <taxon>Streptomyces</taxon>
    </lineage>
</organism>
<dbReference type="AlphaFoldDB" id="A0A1Z2LDA8"/>
<dbReference type="SUPFAM" id="SSF52172">
    <property type="entry name" value="CheY-like"/>
    <property type="match status" value="1"/>
</dbReference>
<dbReference type="InterPro" id="IPR011006">
    <property type="entry name" value="CheY-like_superfamily"/>
</dbReference>
<feature type="domain" description="HTH luxR-type" evidence="6">
    <location>
        <begin position="152"/>
        <end position="217"/>
    </location>
</feature>
<reference evidence="8 10" key="1">
    <citation type="submission" date="2017-06" db="EMBL/GenBank/DDBJ databases">
        <title>Streptomyces albireticuli Genome sequencing and assembly.</title>
        <authorList>
            <person name="Wang Y."/>
            <person name="Du B."/>
            <person name="Ding Y."/>
            <person name="Liu H."/>
            <person name="Hou Q."/>
            <person name="Liu K."/>
            <person name="Yao L."/>
            <person name="Wang C."/>
        </authorList>
    </citation>
    <scope>NUCLEOTIDE SEQUENCE [LARGE SCALE GENOMIC DNA]</scope>
    <source>
        <strain evidence="8 10">MDJK11</strain>
    </source>
</reference>
<dbReference type="InterPro" id="IPR000792">
    <property type="entry name" value="Tscrpt_reg_LuxR_C"/>
</dbReference>
<evidence type="ECO:0000313" key="8">
    <source>
        <dbReference type="EMBL" id="ARZ72262.1"/>
    </source>
</evidence>
<dbReference type="Proteomes" id="UP000195755">
    <property type="component" value="Chromosome"/>
</dbReference>
<feature type="domain" description="Response regulatory" evidence="7">
    <location>
        <begin position="4"/>
        <end position="123"/>
    </location>
</feature>
<name>A0A1Z2LDA8_9ACTN</name>
<keyword evidence="11" id="KW-1185">Reference proteome</keyword>
<dbReference type="GO" id="GO:0006355">
    <property type="term" value="P:regulation of DNA-templated transcription"/>
    <property type="evidence" value="ECO:0007669"/>
    <property type="project" value="InterPro"/>
</dbReference>
<dbReference type="PROSITE" id="PS50043">
    <property type="entry name" value="HTH_LUXR_2"/>
    <property type="match status" value="1"/>
</dbReference>
<dbReference type="OrthoDB" id="4116209at2"/>
<dbReference type="InterPro" id="IPR016032">
    <property type="entry name" value="Sig_transdc_resp-reg_C-effctor"/>
</dbReference>
<dbReference type="GO" id="GO:0003677">
    <property type="term" value="F:DNA binding"/>
    <property type="evidence" value="ECO:0007669"/>
    <property type="project" value="UniProtKB-KW"/>
</dbReference>
<accession>A0A1Z2LDA8</accession>
<protein>
    <submittedName>
        <fullName evidence="9">DNA-binding response regulator</fullName>
    </submittedName>
    <submittedName>
        <fullName evidence="8">LuxR family transcriptional regulator</fullName>
    </submittedName>
</protein>
<keyword evidence="2" id="KW-0805">Transcription regulation</keyword>
<dbReference type="RefSeq" id="WP_087929905.1">
    <property type="nucleotide sequence ID" value="NZ_CP021744.1"/>
</dbReference>
<dbReference type="EMBL" id="NSJV01000600">
    <property type="protein sequence ID" value="PAU44989.1"/>
    <property type="molecule type" value="Genomic_DNA"/>
</dbReference>
<dbReference type="PROSITE" id="PS50110">
    <property type="entry name" value="RESPONSE_REGULATORY"/>
    <property type="match status" value="1"/>
</dbReference>
<evidence type="ECO:0000256" key="1">
    <source>
        <dbReference type="ARBA" id="ARBA00022553"/>
    </source>
</evidence>
<evidence type="ECO:0000313" key="11">
    <source>
        <dbReference type="Proteomes" id="UP000218944"/>
    </source>
</evidence>
<dbReference type="PANTHER" id="PTHR43214">
    <property type="entry name" value="TWO-COMPONENT RESPONSE REGULATOR"/>
    <property type="match status" value="1"/>
</dbReference>
<dbReference type="CDD" id="cd06170">
    <property type="entry name" value="LuxR_C_like"/>
    <property type="match status" value="1"/>
</dbReference>
<keyword evidence="3 9" id="KW-0238">DNA-binding</keyword>
<dbReference type="SMART" id="SM00421">
    <property type="entry name" value="HTH_LUXR"/>
    <property type="match status" value="1"/>
</dbReference>
<dbReference type="Pfam" id="PF00196">
    <property type="entry name" value="GerE"/>
    <property type="match status" value="1"/>
</dbReference>
<proteinExistence type="predicted"/>
<reference evidence="9 11" key="2">
    <citation type="submission" date="2017-08" db="EMBL/GenBank/DDBJ databases">
        <title>Genome sequence of Streptomyces albireticuli NRRL B-1670.</title>
        <authorList>
            <person name="Graham D.E."/>
            <person name="Mahan K.M."/>
            <person name="Klingeman D.M."/>
            <person name="Hettich R.L."/>
            <person name="Parry R.J."/>
            <person name="Spain J.C."/>
        </authorList>
    </citation>
    <scope>NUCLEOTIDE SEQUENCE [LARGE SCALE GENOMIC DNA]</scope>
    <source>
        <strain evidence="9 11">NRRL B-1670</strain>
    </source>
</reference>
<keyword evidence="4" id="KW-0804">Transcription</keyword>
<evidence type="ECO:0000313" key="10">
    <source>
        <dbReference type="Proteomes" id="UP000195755"/>
    </source>
</evidence>
<dbReference type="PANTHER" id="PTHR43214:SF24">
    <property type="entry name" value="TRANSCRIPTIONAL REGULATORY PROTEIN NARL-RELATED"/>
    <property type="match status" value="1"/>
</dbReference>
<keyword evidence="1" id="KW-0597">Phosphoprotein</keyword>
<gene>
    <name evidence="9" type="ORF">CK936_31925</name>
    <name evidence="8" type="ORF">SMD11_6686</name>
</gene>
<dbReference type="InterPro" id="IPR001789">
    <property type="entry name" value="Sig_transdc_resp-reg_receiver"/>
</dbReference>
<dbReference type="PRINTS" id="PR00038">
    <property type="entry name" value="HTHLUXR"/>
</dbReference>
<dbReference type="EMBL" id="CP021744">
    <property type="protein sequence ID" value="ARZ72262.1"/>
    <property type="molecule type" value="Genomic_DNA"/>
</dbReference>
<dbReference type="CDD" id="cd17535">
    <property type="entry name" value="REC_NarL-like"/>
    <property type="match status" value="1"/>
</dbReference>
<evidence type="ECO:0000259" key="6">
    <source>
        <dbReference type="PROSITE" id="PS50043"/>
    </source>
</evidence>
<dbReference type="SUPFAM" id="SSF46894">
    <property type="entry name" value="C-terminal effector domain of the bipartite response regulators"/>
    <property type="match status" value="1"/>
</dbReference>
<comment type="caution">
    <text evidence="5">Lacks conserved residue(s) required for the propagation of feature annotation.</text>
</comment>
<dbReference type="Proteomes" id="UP000218944">
    <property type="component" value="Unassembled WGS sequence"/>
</dbReference>